<feature type="binding site" evidence="3">
    <location>
        <position position="290"/>
    </location>
    <ligand>
        <name>CTP</name>
        <dbReference type="ChEBI" id="CHEBI:37563"/>
    </ligand>
</feature>
<dbReference type="GO" id="GO:0004632">
    <property type="term" value="F:phosphopantothenate--cysteine ligase activity"/>
    <property type="evidence" value="ECO:0007669"/>
    <property type="project" value="UniProtKB-EC"/>
</dbReference>
<sequence>MSSISGTISDSLSGKVIVLAVTGSIAAVRTVDLVRDLIRRGATVHAVISSAAAEIIHPYALEYASGNTVVTRITGRVEHVEFCGVGGRADLLLVAPATANTIGKIACGIDDTPVTTYATTALGSGVPVVVVPAMHEAMYRHPAVLKNLGALRSMGVVVVDPRIEEEKAKIAENRTVVLEVERLLGPGDLAGRRILVTSGATAERVDPIRILTNRASGKTGAEIALEARRRGAEVTLVHRGHLDLPLREIYVESAEEMGYAVLGELDGGGYDAMIAAAAVSDYTLTPSPGKIKSGGEITLRLSPTPKIIGAVRSLHPELKMVGFKAETFLTDEELISRARESMEKNRLDLVVANDVGKGGMGTEENRVLILGREGPRYEVSGKKRAIAKAVIDALAEEFS</sequence>
<dbReference type="Pfam" id="PF04127">
    <property type="entry name" value="DFP"/>
    <property type="match status" value="1"/>
</dbReference>
<dbReference type="Pfam" id="PF02441">
    <property type="entry name" value="Flavoprotein"/>
    <property type="match status" value="1"/>
</dbReference>
<dbReference type="NCBIfam" id="TIGR00521">
    <property type="entry name" value="coaBC_dfp"/>
    <property type="match status" value="1"/>
</dbReference>
<feature type="binding site" evidence="3">
    <location>
        <position position="323"/>
    </location>
    <ligand>
        <name>CTP</name>
        <dbReference type="ChEBI" id="CHEBI:37563"/>
    </ligand>
</feature>
<evidence type="ECO:0000256" key="2">
    <source>
        <dbReference type="ARBA" id="ARBA00023239"/>
    </source>
</evidence>
<dbReference type="InterPro" id="IPR035929">
    <property type="entry name" value="CoaB-like_sf"/>
</dbReference>
<dbReference type="EC" id="6.3.2.5" evidence="3"/>
<feature type="binding site" evidence="3">
    <location>
        <position position="281"/>
    </location>
    <ligand>
        <name>CTP</name>
        <dbReference type="ChEBI" id="CHEBI:37563"/>
    </ligand>
</feature>
<feature type="region of interest" description="Phosphopantothenoylcysteine decarboxylase" evidence="3">
    <location>
        <begin position="1"/>
        <end position="193"/>
    </location>
</feature>
<keyword evidence="3" id="KW-0511">Multifunctional enzyme</keyword>
<proteinExistence type="inferred from homology"/>
<dbReference type="InterPro" id="IPR036551">
    <property type="entry name" value="Flavin_trans-like"/>
</dbReference>
<dbReference type="SUPFAM" id="SSF52507">
    <property type="entry name" value="Homo-oligomeric flavin-containing Cys decarboxylases, HFCD"/>
    <property type="match status" value="1"/>
</dbReference>
<dbReference type="Gene3D" id="3.40.50.10300">
    <property type="entry name" value="CoaB-like"/>
    <property type="match status" value="1"/>
</dbReference>
<keyword evidence="3" id="KW-0479">Metal-binding</keyword>
<dbReference type="Proteomes" id="UP001220010">
    <property type="component" value="Unassembled WGS sequence"/>
</dbReference>
<dbReference type="RefSeq" id="WP_316966909.1">
    <property type="nucleotide sequence ID" value="NZ_JARFPK010000029.1"/>
</dbReference>
<gene>
    <name evidence="3 6" type="primary">coaBC</name>
    <name evidence="6" type="ORF">P0O15_08310</name>
</gene>
<keyword evidence="7" id="KW-1185">Reference proteome</keyword>
<comment type="cofactor">
    <cofactor evidence="3">
        <name>FMN</name>
        <dbReference type="ChEBI" id="CHEBI:58210"/>
    </cofactor>
    <text evidence="3">Binds 1 FMN per subunit.</text>
</comment>
<comment type="caution">
    <text evidence="3">Lacks conserved residue(s) required for the propagation of feature annotation.</text>
</comment>
<dbReference type="EC" id="4.1.1.36" evidence="3"/>
<dbReference type="InterPro" id="IPR007085">
    <property type="entry name" value="DNA/pantothenate-metab_flavo_C"/>
</dbReference>
<organism evidence="6 7">
    <name type="scientific">Candidatus Methanocrinis natronophilus</name>
    <dbReference type="NCBI Taxonomy" id="3033396"/>
    <lineage>
        <taxon>Archaea</taxon>
        <taxon>Methanobacteriati</taxon>
        <taxon>Methanobacteriota</taxon>
        <taxon>Stenosarchaea group</taxon>
        <taxon>Methanomicrobia</taxon>
        <taxon>Methanotrichales</taxon>
        <taxon>Methanotrichaceae</taxon>
        <taxon>Methanocrinis</taxon>
    </lineage>
</organism>
<dbReference type="EMBL" id="JARFPK010000029">
    <property type="protein sequence ID" value="MDF0591169.1"/>
    <property type="molecule type" value="Genomic_DNA"/>
</dbReference>
<comment type="caution">
    <text evidence="6">The sequence shown here is derived from an EMBL/GenBank/DDBJ whole genome shotgun (WGS) entry which is preliminary data.</text>
</comment>
<evidence type="ECO:0000259" key="5">
    <source>
        <dbReference type="Pfam" id="PF04127"/>
    </source>
</evidence>
<comment type="cofactor">
    <cofactor evidence="3">
        <name>Mg(2+)</name>
        <dbReference type="ChEBI" id="CHEBI:18420"/>
    </cofactor>
</comment>
<comment type="catalytic activity">
    <reaction evidence="3">
        <text>(R)-4'-phosphopantothenate + L-cysteine + CTP = N-[(R)-4-phosphopantothenoyl]-L-cysteine + CMP + diphosphate + H(+)</text>
        <dbReference type="Rhea" id="RHEA:19397"/>
        <dbReference type="ChEBI" id="CHEBI:10986"/>
        <dbReference type="ChEBI" id="CHEBI:15378"/>
        <dbReference type="ChEBI" id="CHEBI:33019"/>
        <dbReference type="ChEBI" id="CHEBI:35235"/>
        <dbReference type="ChEBI" id="CHEBI:37563"/>
        <dbReference type="ChEBI" id="CHEBI:59458"/>
        <dbReference type="ChEBI" id="CHEBI:60377"/>
        <dbReference type="EC" id="6.3.2.5"/>
    </reaction>
</comment>
<feature type="domain" description="DNA/pantothenate metabolism flavoprotein C-terminal" evidence="5">
    <location>
        <begin position="189"/>
        <end position="396"/>
    </location>
</feature>
<comment type="similarity">
    <text evidence="3">In the C-terminal section; belongs to the PPC synthetase family.</text>
</comment>
<comment type="pathway">
    <text evidence="3">Cofactor biosynthesis; coenzyme A biosynthesis.</text>
</comment>
<comment type="function">
    <text evidence="3">Catalyzes two sequential steps in the biosynthesis of coenzyme A. In the first step cysteine is conjugated to 4'-phosphopantothenate to form 4-phosphopantothenoylcysteine. In the second step the latter compound is decarboxylated to form 4'-phosphopantotheine.</text>
</comment>
<name>A0ABT5X8Y9_9EURY</name>
<keyword evidence="3" id="KW-0285">Flavoprotein</keyword>
<evidence type="ECO:0000313" key="7">
    <source>
        <dbReference type="Proteomes" id="UP001220010"/>
    </source>
</evidence>
<keyword evidence="1 3" id="KW-0210">Decarboxylase</keyword>
<dbReference type="Gene3D" id="3.40.50.1950">
    <property type="entry name" value="Flavin prenyltransferase-like"/>
    <property type="match status" value="1"/>
</dbReference>
<evidence type="ECO:0000256" key="1">
    <source>
        <dbReference type="ARBA" id="ARBA00022793"/>
    </source>
</evidence>
<comment type="catalytic activity">
    <reaction evidence="3">
        <text>N-[(R)-4-phosphopantothenoyl]-L-cysteine + H(+) = (R)-4'-phosphopantetheine + CO2</text>
        <dbReference type="Rhea" id="RHEA:16793"/>
        <dbReference type="ChEBI" id="CHEBI:15378"/>
        <dbReference type="ChEBI" id="CHEBI:16526"/>
        <dbReference type="ChEBI" id="CHEBI:59458"/>
        <dbReference type="ChEBI" id="CHEBI:61723"/>
        <dbReference type="EC" id="4.1.1.36"/>
    </reaction>
</comment>
<comment type="similarity">
    <text evidence="3">In the N-terminal section; belongs to the HFCD (homo-oligomeric flavin containing Cys decarboxylase) superfamily.</text>
</comment>
<dbReference type="InterPro" id="IPR005252">
    <property type="entry name" value="CoaBC"/>
</dbReference>
<dbReference type="PANTHER" id="PTHR14359:SF6">
    <property type="entry name" value="PHOSPHOPANTOTHENOYLCYSTEINE DECARBOXYLASE"/>
    <property type="match status" value="1"/>
</dbReference>
<dbReference type="SUPFAM" id="SSF102645">
    <property type="entry name" value="CoaB-like"/>
    <property type="match status" value="1"/>
</dbReference>
<feature type="domain" description="Flavoprotein" evidence="4">
    <location>
        <begin position="16"/>
        <end position="180"/>
    </location>
</feature>
<evidence type="ECO:0000313" key="6">
    <source>
        <dbReference type="EMBL" id="MDF0591169.1"/>
    </source>
</evidence>
<keyword evidence="2 3" id="KW-0456">Lyase</keyword>
<dbReference type="InterPro" id="IPR003382">
    <property type="entry name" value="Flavoprotein"/>
</dbReference>
<dbReference type="GO" id="GO:0004633">
    <property type="term" value="F:phosphopantothenoylcysteine decarboxylase activity"/>
    <property type="evidence" value="ECO:0007669"/>
    <property type="project" value="UniProtKB-EC"/>
</dbReference>
<feature type="region of interest" description="Phosphopantothenate--cysteine ligase" evidence="3">
    <location>
        <begin position="194"/>
        <end position="399"/>
    </location>
</feature>
<keyword evidence="3 6" id="KW-0436">Ligase</keyword>
<accession>A0ABT5X8Y9</accession>
<dbReference type="PANTHER" id="PTHR14359">
    <property type="entry name" value="HOMO-OLIGOMERIC FLAVIN CONTAINING CYS DECARBOXYLASE FAMILY"/>
    <property type="match status" value="1"/>
</dbReference>
<keyword evidence="3" id="KW-0460">Magnesium</keyword>
<reference evidence="6 7" key="1">
    <citation type="submission" date="2023-03" db="EMBL/GenBank/DDBJ databases">
        <title>WGS of Methanotrichaceae archaeon Mx.</title>
        <authorList>
            <person name="Sorokin D.Y."/>
            <person name="Merkel A.Y."/>
        </authorList>
    </citation>
    <scope>NUCLEOTIDE SEQUENCE [LARGE SCALE GENOMIC DNA]</scope>
    <source>
        <strain evidence="6 7">Mx</strain>
    </source>
</reference>
<evidence type="ECO:0000256" key="3">
    <source>
        <dbReference type="HAMAP-Rule" id="MF_02225"/>
    </source>
</evidence>
<protein>
    <recommendedName>
        <fullName evidence="3">Coenzyme A biosynthesis bifunctional protein CoaBC</fullName>
    </recommendedName>
    <alternativeName>
        <fullName evidence="3">DNA/pantothenate metabolism flavoprotein</fullName>
    </alternativeName>
    <alternativeName>
        <fullName evidence="3">Phosphopantothenoylcysteine synthetase/decarboxylase</fullName>
        <shortName evidence="3">PPCS-PPCDC</shortName>
    </alternativeName>
    <domain>
        <recommendedName>
            <fullName evidence="3">Phosphopantothenoylcysteine decarboxylase</fullName>
            <shortName evidence="3">PPC decarboxylase</shortName>
            <shortName evidence="3">PPC-DC</shortName>
            <ecNumber evidence="3">4.1.1.36</ecNumber>
        </recommendedName>
        <alternativeName>
            <fullName evidence="3">CoaC</fullName>
        </alternativeName>
    </domain>
    <domain>
        <recommendedName>
            <fullName evidence="3">Phosphopantothenate--cysteine ligase</fullName>
            <ecNumber evidence="3">6.3.2.5</ecNumber>
        </recommendedName>
        <alternativeName>
            <fullName evidence="3">CoaB</fullName>
        </alternativeName>
        <alternativeName>
            <fullName evidence="3">Phosphopantothenoylcysteine synthetase</fullName>
            <shortName evidence="3">PPC synthetase</shortName>
            <shortName evidence="3">PPC-S</shortName>
        </alternativeName>
    </domain>
</protein>
<dbReference type="HAMAP" id="MF_02225">
    <property type="entry name" value="CoaBC"/>
    <property type="match status" value="1"/>
</dbReference>
<keyword evidence="3" id="KW-0288">FMN</keyword>
<evidence type="ECO:0000259" key="4">
    <source>
        <dbReference type="Pfam" id="PF02441"/>
    </source>
</evidence>